<name>A0A4Y2R6G8_ARAVE</name>
<evidence type="ECO:0000313" key="1">
    <source>
        <dbReference type="EMBL" id="GBN70776.1"/>
    </source>
</evidence>
<reference evidence="2 3" key="1">
    <citation type="journal article" date="2019" name="Sci. Rep.">
        <title>Orb-weaving spider Araneus ventricosus genome elucidates the spidroin gene catalogue.</title>
        <authorList>
            <person name="Kono N."/>
            <person name="Nakamura H."/>
            <person name="Ohtoshi R."/>
            <person name="Moran D.A.P."/>
            <person name="Shinohara A."/>
            <person name="Yoshida Y."/>
            <person name="Fujiwara M."/>
            <person name="Mori M."/>
            <person name="Tomita M."/>
            <person name="Arakawa K."/>
        </authorList>
    </citation>
    <scope>NUCLEOTIDE SEQUENCE [LARGE SCALE GENOMIC DNA]</scope>
</reference>
<keyword evidence="3" id="KW-1185">Reference proteome</keyword>
<sequence length="25" mass="2581">MCPECSGGFLTGARGARLVPRDTGE</sequence>
<feature type="non-terminal residue" evidence="2">
    <location>
        <position position="25"/>
    </location>
</feature>
<protein>
    <submittedName>
        <fullName evidence="2">Uncharacterized protein</fullName>
    </submittedName>
</protein>
<comment type="caution">
    <text evidence="2">The sequence shown here is derived from an EMBL/GenBank/DDBJ whole genome shotgun (WGS) entry which is preliminary data.</text>
</comment>
<evidence type="ECO:0000313" key="3">
    <source>
        <dbReference type="Proteomes" id="UP000499080"/>
    </source>
</evidence>
<organism evidence="2 3">
    <name type="scientific">Araneus ventricosus</name>
    <name type="common">Orbweaver spider</name>
    <name type="synonym">Epeira ventricosa</name>
    <dbReference type="NCBI Taxonomy" id="182803"/>
    <lineage>
        <taxon>Eukaryota</taxon>
        <taxon>Metazoa</taxon>
        <taxon>Ecdysozoa</taxon>
        <taxon>Arthropoda</taxon>
        <taxon>Chelicerata</taxon>
        <taxon>Arachnida</taxon>
        <taxon>Araneae</taxon>
        <taxon>Araneomorphae</taxon>
        <taxon>Entelegynae</taxon>
        <taxon>Araneoidea</taxon>
        <taxon>Araneidae</taxon>
        <taxon>Araneus</taxon>
    </lineage>
</organism>
<dbReference type="AlphaFoldDB" id="A0A4Y2R6G8"/>
<accession>A0A4Y2R6G8</accession>
<dbReference type="Proteomes" id="UP000499080">
    <property type="component" value="Unassembled WGS sequence"/>
</dbReference>
<evidence type="ECO:0000313" key="2">
    <source>
        <dbReference type="EMBL" id="GBN70869.1"/>
    </source>
</evidence>
<proteinExistence type="predicted"/>
<gene>
    <name evidence="2" type="ORF">AVEN_233346_1</name>
    <name evidence="1" type="ORF">AVEN_25401_1</name>
</gene>
<dbReference type="EMBL" id="BGPR01142661">
    <property type="protein sequence ID" value="GBN70869.1"/>
    <property type="molecule type" value="Genomic_DNA"/>
</dbReference>
<dbReference type="EMBL" id="BGPR01142602">
    <property type="protein sequence ID" value="GBN70776.1"/>
    <property type="molecule type" value="Genomic_DNA"/>
</dbReference>